<organism evidence="3 4">
    <name type="scientific">Alteromonas salexigens</name>
    <dbReference type="NCBI Taxonomy" id="2982530"/>
    <lineage>
        <taxon>Bacteria</taxon>
        <taxon>Pseudomonadati</taxon>
        <taxon>Pseudomonadota</taxon>
        <taxon>Gammaproteobacteria</taxon>
        <taxon>Alteromonadales</taxon>
        <taxon>Alteromonadaceae</taxon>
        <taxon>Alteromonas/Salinimonas group</taxon>
        <taxon>Alteromonas</taxon>
    </lineage>
</organism>
<feature type="chain" id="PRO_5046706627" description="Two-component system QseEF-associated lipoprotein QseG" evidence="2">
    <location>
        <begin position="18"/>
        <end position="198"/>
    </location>
</feature>
<evidence type="ECO:0000256" key="1">
    <source>
        <dbReference type="SAM" id="Coils"/>
    </source>
</evidence>
<evidence type="ECO:0000256" key="2">
    <source>
        <dbReference type="SAM" id="SignalP"/>
    </source>
</evidence>
<feature type="coiled-coil region" evidence="1">
    <location>
        <begin position="162"/>
        <end position="189"/>
    </location>
</feature>
<dbReference type="Proteomes" id="UP001209257">
    <property type="component" value="Unassembled WGS sequence"/>
</dbReference>
<comment type="caution">
    <text evidence="3">The sequence shown here is derived from an EMBL/GenBank/DDBJ whole genome shotgun (WGS) entry which is preliminary data.</text>
</comment>
<dbReference type="EMBL" id="JAOTJC010000008">
    <property type="protein sequence ID" value="MCU7555211.1"/>
    <property type="molecule type" value="Genomic_DNA"/>
</dbReference>
<proteinExistence type="predicted"/>
<accession>A0ABT2VPG8</accession>
<evidence type="ECO:0008006" key="5">
    <source>
        <dbReference type="Google" id="ProtNLM"/>
    </source>
</evidence>
<keyword evidence="2" id="KW-0732">Signal</keyword>
<dbReference type="PROSITE" id="PS51257">
    <property type="entry name" value="PROKAR_LIPOPROTEIN"/>
    <property type="match status" value="1"/>
</dbReference>
<dbReference type="RefSeq" id="WP_262994639.1">
    <property type="nucleotide sequence ID" value="NZ_JAOTJC010000008.1"/>
</dbReference>
<protein>
    <recommendedName>
        <fullName evidence="5">Two-component system QseEF-associated lipoprotein QseG</fullName>
    </recommendedName>
</protein>
<reference evidence="4" key="1">
    <citation type="submission" date="2023-07" db="EMBL/GenBank/DDBJ databases">
        <title>Study on multiphase classification of strain Alteromonas salexigens isolated from the Yellow Sea.</title>
        <authorList>
            <person name="Sun L."/>
        </authorList>
    </citation>
    <scope>NUCLEOTIDE SEQUENCE [LARGE SCALE GENOMIC DNA]</scope>
    <source>
        <strain evidence="4">ASW11-19</strain>
    </source>
</reference>
<sequence>MRAMWLLLTLAGLAGCAALQPVSDKPVVATPPEFQHDSILPLKPDVCVFNDEVDISKHNCELTYWAGVWVGADNTAWPERKAAITELGTSASDKLHKVLLSLPTDTPYQDRLRAKHWLDELIPHFTPQMQQVAVTVLASPNNQMLEYESAISVLNKLNTQRAVTIRSLNAELEAQHKKLQELLQIEATMMDKNRSNQQ</sequence>
<evidence type="ECO:0000313" key="3">
    <source>
        <dbReference type="EMBL" id="MCU7555211.1"/>
    </source>
</evidence>
<name>A0ABT2VPG8_9ALTE</name>
<evidence type="ECO:0000313" key="4">
    <source>
        <dbReference type="Proteomes" id="UP001209257"/>
    </source>
</evidence>
<keyword evidence="1" id="KW-0175">Coiled coil</keyword>
<feature type="signal peptide" evidence="2">
    <location>
        <begin position="1"/>
        <end position="17"/>
    </location>
</feature>
<keyword evidence="4" id="KW-1185">Reference proteome</keyword>
<gene>
    <name evidence="3" type="ORF">OCL06_11445</name>
</gene>